<protein>
    <submittedName>
        <fullName evidence="2">Uncharacterized protein</fullName>
    </submittedName>
</protein>
<evidence type="ECO:0000313" key="2">
    <source>
        <dbReference type="EMBL" id="KMP05018.1"/>
    </source>
</evidence>
<organism evidence="2 3">
    <name type="scientific">Coccidioides immitis RMSCC 2394</name>
    <dbReference type="NCBI Taxonomy" id="404692"/>
    <lineage>
        <taxon>Eukaryota</taxon>
        <taxon>Fungi</taxon>
        <taxon>Dikarya</taxon>
        <taxon>Ascomycota</taxon>
        <taxon>Pezizomycotina</taxon>
        <taxon>Eurotiomycetes</taxon>
        <taxon>Eurotiomycetidae</taxon>
        <taxon>Onygenales</taxon>
        <taxon>Onygenaceae</taxon>
        <taxon>Coccidioides</taxon>
    </lineage>
</organism>
<gene>
    <name evidence="2" type="ORF">CIRG_04699</name>
</gene>
<dbReference type="EMBL" id="DS028095">
    <property type="protein sequence ID" value="KMP05018.1"/>
    <property type="molecule type" value="Genomic_DNA"/>
</dbReference>
<feature type="region of interest" description="Disordered" evidence="1">
    <location>
        <begin position="69"/>
        <end position="130"/>
    </location>
</feature>
<feature type="compositionally biased region" description="Basic and acidic residues" evidence="1">
    <location>
        <begin position="90"/>
        <end position="113"/>
    </location>
</feature>
<evidence type="ECO:0000256" key="1">
    <source>
        <dbReference type="SAM" id="MobiDB-lite"/>
    </source>
</evidence>
<name>A0A0J6YDP2_COCIT</name>
<proteinExistence type="predicted"/>
<reference evidence="3" key="1">
    <citation type="journal article" date="2010" name="Genome Res.">
        <title>Population genomic sequencing of Coccidioides fungi reveals recent hybridization and transposon control.</title>
        <authorList>
            <person name="Neafsey D.E."/>
            <person name="Barker B.M."/>
            <person name="Sharpton T.J."/>
            <person name="Stajich J.E."/>
            <person name="Park D.J."/>
            <person name="Whiston E."/>
            <person name="Hung C.-Y."/>
            <person name="McMahan C."/>
            <person name="White J."/>
            <person name="Sykes S."/>
            <person name="Heiman D."/>
            <person name="Young S."/>
            <person name="Zeng Q."/>
            <person name="Abouelleil A."/>
            <person name="Aftuck L."/>
            <person name="Bessette D."/>
            <person name="Brown A."/>
            <person name="FitzGerald M."/>
            <person name="Lui A."/>
            <person name="Macdonald J.P."/>
            <person name="Priest M."/>
            <person name="Orbach M.J."/>
            <person name="Galgiani J.N."/>
            <person name="Kirkland T.N."/>
            <person name="Cole G.T."/>
            <person name="Birren B.W."/>
            <person name="Henn M.R."/>
            <person name="Taylor J.W."/>
            <person name="Rounsley S.D."/>
        </authorList>
    </citation>
    <scope>NUCLEOTIDE SEQUENCE [LARGE SCALE GENOMIC DNA]</scope>
    <source>
        <strain evidence="3">RMSCC 2394</strain>
    </source>
</reference>
<sequence length="130" mass="14736">MPRRRTRNKQARDDADEDGLYSIPRRPYPSHSLSVPKECRSSSTETLQPSHEVRLHSIARYLQLPEPDRSSLVKAQASNPRTPLGIRYSARSDRLDRDSPQKTRNDRSIDPRHSSRAAPQVGGLKDLLVG</sequence>
<evidence type="ECO:0000313" key="3">
    <source>
        <dbReference type="Proteomes" id="UP000054565"/>
    </source>
</evidence>
<dbReference type="Proteomes" id="UP000054565">
    <property type="component" value="Unassembled WGS sequence"/>
</dbReference>
<dbReference type="AlphaFoldDB" id="A0A0J6YDP2"/>
<accession>A0A0J6YDP2</accession>
<feature type="region of interest" description="Disordered" evidence="1">
    <location>
        <begin position="1"/>
        <end position="52"/>
    </location>
</feature>